<dbReference type="InterPro" id="IPR014710">
    <property type="entry name" value="RmlC-like_jellyroll"/>
</dbReference>
<protein>
    <submittedName>
        <fullName evidence="1">Cupin</fullName>
    </submittedName>
</protein>
<dbReference type="SUPFAM" id="SSF51182">
    <property type="entry name" value="RmlC-like cupins"/>
    <property type="match status" value="1"/>
</dbReference>
<accession>A0A7C3A7P1</accession>
<evidence type="ECO:0000313" key="1">
    <source>
        <dbReference type="EMBL" id="HEX69698.1"/>
    </source>
</evidence>
<reference evidence="1" key="1">
    <citation type="journal article" date="2020" name="mSystems">
        <title>Genome- and Community-Level Interaction Insights into Carbon Utilization and Element Cycling Functions of Hydrothermarchaeota in Hydrothermal Sediment.</title>
        <authorList>
            <person name="Zhou Z."/>
            <person name="Liu Y."/>
            <person name="Xu W."/>
            <person name="Pan J."/>
            <person name="Luo Z.H."/>
            <person name="Li M."/>
        </authorList>
    </citation>
    <scope>NUCLEOTIDE SEQUENCE [LARGE SCALE GENOMIC DNA]</scope>
    <source>
        <strain evidence="1">SpSt-192</strain>
    </source>
</reference>
<gene>
    <name evidence="1" type="ORF">ENP13_00410</name>
</gene>
<proteinExistence type="predicted"/>
<dbReference type="CDD" id="cd06982">
    <property type="entry name" value="cupin_BauB-like"/>
    <property type="match status" value="1"/>
</dbReference>
<comment type="caution">
    <text evidence="1">The sequence shown here is derived from an EMBL/GenBank/DDBJ whole genome shotgun (WGS) entry which is preliminary data.</text>
</comment>
<organism evidence="1">
    <name type="scientific">Thermorudis sp</name>
    <dbReference type="NCBI Taxonomy" id="1969470"/>
    <lineage>
        <taxon>Bacteria</taxon>
        <taxon>Pseudomonadati</taxon>
        <taxon>Thermomicrobiota</taxon>
        <taxon>Thermomicrobia</taxon>
        <taxon>Thermomicrobia incertae sedis</taxon>
        <taxon>Thermorudis</taxon>
    </lineage>
</organism>
<dbReference type="InterPro" id="IPR011051">
    <property type="entry name" value="RmlC_Cupin_sf"/>
</dbReference>
<dbReference type="AlphaFoldDB" id="A0A7C3A7P1"/>
<sequence length="101" mass="11139">MPEGAHAERPLAVPTRQLETDRVIVTEWRFAPGAHTGWHVHAYDYVVVPMTTGQLRLDTPDGPTTAGLVAGQAYSRSKGVAHDVINENPFEFVFIEIELKG</sequence>
<name>A0A7C3A7P1_9BACT</name>
<dbReference type="Gene3D" id="2.60.120.10">
    <property type="entry name" value="Jelly Rolls"/>
    <property type="match status" value="1"/>
</dbReference>
<dbReference type="EMBL" id="DSID01000033">
    <property type="protein sequence ID" value="HEX69698.1"/>
    <property type="molecule type" value="Genomic_DNA"/>
</dbReference>